<comment type="similarity">
    <text evidence="6 9">Belongs to the PTH2 family.</text>
</comment>
<dbReference type="InterPro" id="IPR002833">
    <property type="entry name" value="PTH2"/>
</dbReference>
<dbReference type="AlphaFoldDB" id="A0A497F7I8"/>
<dbReference type="Proteomes" id="UP000269499">
    <property type="component" value="Unassembled WGS sequence"/>
</dbReference>
<keyword evidence="4 9" id="KW-0963">Cytoplasm</keyword>
<comment type="caution">
    <text evidence="11">The sequence shown here is derived from an EMBL/GenBank/DDBJ whole genome shotgun (WGS) entry which is preliminary data.</text>
</comment>
<dbReference type="NCBIfam" id="NF003314">
    <property type="entry name" value="PRK04322.1"/>
    <property type="match status" value="1"/>
</dbReference>
<evidence type="ECO:0000256" key="4">
    <source>
        <dbReference type="ARBA" id="ARBA00022490"/>
    </source>
</evidence>
<comment type="subcellular location">
    <subcellularLocation>
        <location evidence="2 9">Cytoplasm</location>
    </subcellularLocation>
</comment>
<reference evidence="12 13" key="1">
    <citation type="submission" date="2018-06" db="EMBL/GenBank/DDBJ databases">
        <title>Extensive metabolic versatility and redundancy in microbially diverse, dynamic hydrothermal sediments.</title>
        <authorList>
            <person name="Dombrowski N."/>
            <person name="Teske A."/>
            <person name="Baker B.J."/>
        </authorList>
    </citation>
    <scope>NUCLEOTIDE SEQUENCE [LARGE SCALE GENOMIC DNA]</scope>
    <source>
        <strain evidence="11">B20_G2</strain>
        <strain evidence="10">B29_G17</strain>
    </source>
</reference>
<dbReference type="Proteomes" id="UP000268446">
    <property type="component" value="Unassembled WGS sequence"/>
</dbReference>
<proteinExistence type="inferred from homology"/>
<dbReference type="SUPFAM" id="SSF102462">
    <property type="entry name" value="Peptidyl-tRNA hydrolase II"/>
    <property type="match status" value="1"/>
</dbReference>
<evidence type="ECO:0000313" key="13">
    <source>
        <dbReference type="Proteomes" id="UP000269499"/>
    </source>
</evidence>
<evidence type="ECO:0000256" key="6">
    <source>
        <dbReference type="ARBA" id="ARBA00038050"/>
    </source>
</evidence>
<evidence type="ECO:0000313" key="11">
    <source>
        <dbReference type="EMBL" id="RLE55376.1"/>
    </source>
</evidence>
<evidence type="ECO:0000256" key="5">
    <source>
        <dbReference type="ARBA" id="ARBA00022801"/>
    </source>
</evidence>
<comment type="function">
    <text evidence="1 9">The natural substrate for this enzyme may be peptidyl-tRNAs which drop off the ribosome during protein synthesis.</text>
</comment>
<evidence type="ECO:0000256" key="9">
    <source>
        <dbReference type="HAMAP-Rule" id="MF_00628"/>
    </source>
</evidence>
<evidence type="ECO:0000256" key="1">
    <source>
        <dbReference type="ARBA" id="ARBA00003043"/>
    </source>
</evidence>
<gene>
    <name evidence="9" type="primary">pth</name>
    <name evidence="10" type="ORF">DRJ20_00980</name>
    <name evidence="11" type="ORF">DRJ26_00865</name>
</gene>
<evidence type="ECO:0000256" key="2">
    <source>
        <dbReference type="ARBA" id="ARBA00004496"/>
    </source>
</evidence>
<dbReference type="NCBIfam" id="TIGR00283">
    <property type="entry name" value="arch_pth2"/>
    <property type="match status" value="1"/>
</dbReference>
<dbReference type="InterPro" id="IPR023476">
    <property type="entry name" value="Pep_tRNA_hydro_II_dom_sf"/>
</dbReference>
<keyword evidence="5 9" id="KW-0378">Hydrolase</keyword>
<evidence type="ECO:0000256" key="7">
    <source>
        <dbReference type="ARBA" id="ARBA00048707"/>
    </source>
</evidence>
<dbReference type="InterPro" id="IPR034759">
    <property type="entry name" value="Pept_tRNA_hydro_arch"/>
</dbReference>
<dbReference type="EC" id="3.1.1.29" evidence="3 9"/>
<evidence type="ECO:0000256" key="8">
    <source>
        <dbReference type="ARBA" id="ARBA00050038"/>
    </source>
</evidence>
<dbReference type="EMBL" id="QMQZ01000018">
    <property type="protein sequence ID" value="RLE52013.1"/>
    <property type="molecule type" value="Genomic_DNA"/>
</dbReference>
<evidence type="ECO:0000313" key="12">
    <source>
        <dbReference type="Proteomes" id="UP000268446"/>
    </source>
</evidence>
<evidence type="ECO:0000256" key="3">
    <source>
        <dbReference type="ARBA" id="ARBA00013260"/>
    </source>
</evidence>
<dbReference type="CDD" id="cd02430">
    <property type="entry name" value="PTH2"/>
    <property type="match status" value="1"/>
</dbReference>
<dbReference type="FunFam" id="3.40.1490.10:FF:000001">
    <property type="entry name" value="Peptidyl-tRNA hydrolase 2"/>
    <property type="match status" value="1"/>
</dbReference>
<dbReference type="PANTHER" id="PTHR12649">
    <property type="entry name" value="PEPTIDYL-TRNA HYDROLASE 2"/>
    <property type="match status" value="1"/>
</dbReference>
<protein>
    <recommendedName>
        <fullName evidence="8 9">Peptidyl-tRNA hydrolase</fullName>
        <shortName evidence="9">PTH</shortName>
        <ecNumber evidence="3 9">3.1.1.29</ecNumber>
    </recommendedName>
</protein>
<comment type="catalytic activity">
    <reaction evidence="7 9">
        <text>an N-acyl-L-alpha-aminoacyl-tRNA + H2O = an N-acyl-L-amino acid + a tRNA + H(+)</text>
        <dbReference type="Rhea" id="RHEA:54448"/>
        <dbReference type="Rhea" id="RHEA-COMP:10123"/>
        <dbReference type="Rhea" id="RHEA-COMP:13883"/>
        <dbReference type="ChEBI" id="CHEBI:15377"/>
        <dbReference type="ChEBI" id="CHEBI:15378"/>
        <dbReference type="ChEBI" id="CHEBI:59874"/>
        <dbReference type="ChEBI" id="CHEBI:78442"/>
        <dbReference type="ChEBI" id="CHEBI:138191"/>
        <dbReference type="EC" id="3.1.1.29"/>
    </reaction>
</comment>
<dbReference type="HAMAP" id="MF_00628">
    <property type="entry name" value="Pept_tRNA_hydro_arch"/>
    <property type="match status" value="1"/>
</dbReference>
<accession>A0A497F7I8</accession>
<dbReference type="GO" id="GO:0006412">
    <property type="term" value="P:translation"/>
    <property type="evidence" value="ECO:0007669"/>
    <property type="project" value="UniProtKB-UniRule"/>
</dbReference>
<organism evidence="11 13">
    <name type="scientific">Thermoproteota archaeon</name>
    <dbReference type="NCBI Taxonomy" id="2056631"/>
    <lineage>
        <taxon>Archaea</taxon>
        <taxon>Thermoproteota</taxon>
    </lineage>
</organism>
<dbReference type="GO" id="GO:0005829">
    <property type="term" value="C:cytosol"/>
    <property type="evidence" value="ECO:0007669"/>
    <property type="project" value="TreeGrafter"/>
</dbReference>
<dbReference type="PANTHER" id="PTHR12649:SF11">
    <property type="entry name" value="PEPTIDYL-TRNA HYDROLASE 2, MITOCHONDRIAL"/>
    <property type="match status" value="1"/>
</dbReference>
<dbReference type="EMBL" id="QMRA01000007">
    <property type="protein sequence ID" value="RLE55376.1"/>
    <property type="molecule type" value="Genomic_DNA"/>
</dbReference>
<dbReference type="Gene3D" id="3.40.1490.10">
    <property type="entry name" value="Bit1"/>
    <property type="match status" value="1"/>
</dbReference>
<name>A0A497F7I8_9CREN</name>
<sequence length="117" mass="12756">MEVKQVIVVRSDIKMSKGKLAAQVAHASVSASEEARIKNPNWWRLWFSSGQKKVVLKVDSKEKLLELFKLALSLNLPAALIEDRGLTELPPGTITCIGIGPAPSELIDKVTGNLPLL</sequence>
<evidence type="ECO:0000313" key="10">
    <source>
        <dbReference type="EMBL" id="RLE52013.1"/>
    </source>
</evidence>
<dbReference type="Pfam" id="PF01981">
    <property type="entry name" value="PTH2"/>
    <property type="match status" value="1"/>
</dbReference>
<dbReference type="GO" id="GO:0004045">
    <property type="term" value="F:peptidyl-tRNA hydrolase activity"/>
    <property type="evidence" value="ECO:0007669"/>
    <property type="project" value="UniProtKB-UniRule"/>
</dbReference>